<proteinExistence type="predicted"/>
<dbReference type="SUPFAM" id="SSF48371">
    <property type="entry name" value="ARM repeat"/>
    <property type="match status" value="1"/>
</dbReference>
<dbReference type="InterPro" id="IPR016024">
    <property type="entry name" value="ARM-type_fold"/>
</dbReference>
<accession>A0ABW3MFC2</accession>
<organism evidence="1 2">
    <name type="scientific">Kibdelosporangium lantanae</name>
    <dbReference type="NCBI Taxonomy" id="1497396"/>
    <lineage>
        <taxon>Bacteria</taxon>
        <taxon>Bacillati</taxon>
        <taxon>Actinomycetota</taxon>
        <taxon>Actinomycetes</taxon>
        <taxon>Pseudonocardiales</taxon>
        <taxon>Pseudonocardiaceae</taxon>
        <taxon>Kibdelosporangium</taxon>
    </lineage>
</organism>
<dbReference type="Gene3D" id="1.25.10.90">
    <property type="match status" value="1"/>
</dbReference>
<reference evidence="2" key="1">
    <citation type="journal article" date="2019" name="Int. J. Syst. Evol. Microbiol.">
        <title>The Global Catalogue of Microorganisms (GCM) 10K type strain sequencing project: providing services to taxonomists for standard genome sequencing and annotation.</title>
        <authorList>
            <consortium name="The Broad Institute Genomics Platform"/>
            <consortium name="The Broad Institute Genome Sequencing Center for Infectious Disease"/>
            <person name="Wu L."/>
            <person name="Ma J."/>
        </authorList>
    </citation>
    <scope>NUCLEOTIDE SEQUENCE [LARGE SCALE GENOMIC DNA]</scope>
    <source>
        <strain evidence="2">JCM 31486</strain>
    </source>
</reference>
<dbReference type="EMBL" id="JBHTIS010001925">
    <property type="protein sequence ID" value="MFD1049016.1"/>
    <property type="molecule type" value="Genomic_DNA"/>
</dbReference>
<comment type="caution">
    <text evidence="1">The sequence shown here is derived from an EMBL/GenBank/DDBJ whole genome shotgun (WGS) entry which is preliminary data.</text>
</comment>
<dbReference type="InterPro" id="IPR014825">
    <property type="entry name" value="DNA_alkylation"/>
</dbReference>
<sequence>MATADMSLVTAARTGLAALADPEKAVGMRKYMKSTMPYRGVASPERTVLSRQLFRGRILSDVDTLVATALELWRGAEFREERYLAITLTGEKAYARWQDVSLLPMYEEMIVTGAWWDYVDEIAIRRVGPLLRTDPARLVPVMRSWSKDPDPWRRRTSVICQVTAKEATDTDLLAHCVEANIGDPDFFLRKGIGWALRDYSKVDPQWVRGFVESHPDLSPLSRREGTKYI</sequence>
<evidence type="ECO:0000313" key="1">
    <source>
        <dbReference type="EMBL" id="MFD1049016.1"/>
    </source>
</evidence>
<name>A0ABW3MFC2_9PSEU</name>
<dbReference type="Pfam" id="PF08713">
    <property type="entry name" value="DNA_alkylation"/>
    <property type="match status" value="1"/>
</dbReference>
<dbReference type="PANTHER" id="PTHR34070:SF1">
    <property type="entry name" value="DNA ALKYLATION REPAIR PROTEIN"/>
    <property type="match status" value="1"/>
</dbReference>
<gene>
    <name evidence="1" type="ORF">ACFQ1S_27510</name>
</gene>
<dbReference type="PANTHER" id="PTHR34070">
    <property type="entry name" value="ARMADILLO-TYPE FOLD"/>
    <property type="match status" value="1"/>
</dbReference>
<protein>
    <submittedName>
        <fullName evidence="1">DNA alkylation repair protein</fullName>
    </submittedName>
</protein>
<evidence type="ECO:0000313" key="2">
    <source>
        <dbReference type="Proteomes" id="UP001597045"/>
    </source>
</evidence>
<dbReference type="CDD" id="cd07064">
    <property type="entry name" value="AlkD_like_1"/>
    <property type="match status" value="1"/>
</dbReference>
<dbReference type="Proteomes" id="UP001597045">
    <property type="component" value="Unassembled WGS sequence"/>
</dbReference>
<keyword evidence="2" id="KW-1185">Reference proteome</keyword>